<dbReference type="Proteomes" id="UP001392318">
    <property type="component" value="Unassembled WGS sequence"/>
</dbReference>
<proteinExistence type="predicted"/>
<accession>A0ACC6RSX7</accession>
<comment type="caution">
    <text evidence="1">The sequence shown here is derived from an EMBL/GenBank/DDBJ whole genome shotgun (WGS) entry which is preliminary data.</text>
</comment>
<sequence>MDARQAVLLERISMRELDGQRLSQAIALSKALGGGYLDEEPVAPRVR</sequence>
<dbReference type="EMBL" id="JAYMRU010000034">
    <property type="protein sequence ID" value="MEM5404844.1"/>
    <property type="molecule type" value="Genomic_DNA"/>
</dbReference>
<evidence type="ECO:0000313" key="1">
    <source>
        <dbReference type="EMBL" id="MEM5404844.1"/>
    </source>
</evidence>
<gene>
    <name evidence="1" type="ORF">VSR83_33325</name>
</gene>
<organism evidence="1 2">
    <name type="scientific">Paraburkholderia unamae</name>
    <dbReference type="NCBI Taxonomy" id="219649"/>
    <lineage>
        <taxon>Bacteria</taxon>
        <taxon>Pseudomonadati</taxon>
        <taxon>Pseudomonadota</taxon>
        <taxon>Betaproteobacteria</taxon>
        <taxon>Burkholderiales</taxon>
        <taxon>Burkholderiaceae</taxon>
        <taxon>Paraburkholderia</taxon>
    </lineage>
</organism>
<name>A0ACC6RSX7_9BURK</name>
<protein>
    <submittedName>
        <fullName evidence="1">Uncharacterized protein</fullName>
    </submittedName>
</protein>
<evidence type="ECO:0000313" key="2">
    <source>
        <dbReference type="Proteomes" id="UP001392318"/>
    </source>
</evidence>
<keyword evidence="2" id="KW-1185">Reference proteome</keyword>
<reference evidence="1" key="1">
    <citation type="submission" date="2024-01" db="EMBL/GenBank/DDBJ databases">
        <title>The diversity of rhizobia nodulating Mimosa spp. in eleven states of Brazil covering several biomes is determined by host plant, location, and edaphic factors.</title>
        <authorList>
            <person name="Rouws L."/>
            <person name="Barauna A."/>
            <person name="Beukes C."/>
            <person name="De Faria S.M."/>
            <person name="Gross E."/>
            <person name="Dos Reis Junior F.B."/>
            <person name="Simon M."/>
            <person name="Maluk M."/>
            <person name="Odee D.W."/>
            <person name="Kenicer G."/>
            <person name="Young J.P.W."/>
            <person name="Reis V.M."/>
            <person name="Zilli J."/>
            <person name="James E.K."/>
        </authorList>
    </citation>
    <scope>NUCLEOTIDE SEQUENCE</scope>
    <source>
        <strain evidence="1">JPY452</strain>
    </source>
</reference>